<dbReference type="InterPro" id="IPR014240">
    <property type="entry name" value="YteA"/>
</dbReference>
<dbReference type="NCBIfam" id="TIGR02890">
    <property type="entry name" value="bacill_yteA"/>
    <property type="match status" value="1"/>
</dbReference>
<proteinExistence type="predicted"/>
<dbReference type="Gene3D" id="1.20.120.910">
    <property type="entry name" value="DksA, coiled-coil domain"/>
    <property type="match status" value="1"/>
</dbReference>
<accession>A0A2V3VZ88</accession>
<dbReference type="SUPFAM" id="SSF109635">
    <property type="entry name" value="DnaK suppressor protein DksA, alpha-hairpin domain"/>
    <property type="match status" value="1"/>
</dbReference>
<dbReference type="Proteomes" id="UP000247978">
    <property type="component" value="Unassembled WGS sequence"/>
</dbReference>
<dbReference type="SUPFAM" id="SSF57716">
    <property type="entry name" value="Glucocorticoid receptor-like (DNA-binding domain)"/>
    <property type="match status" value="1"/>
</dbReference>
<dbReference type="PANTHER" id="PTHR33823:SF4">
    <property type="entry name" value="GENERAL STRESS PROTEIN 16O"/>
    <property type="match status" value="1"/>
</dbReference>
<dbReference type="PANTHER" id="PTHR33823">
    <property type="entry name" value="RNA POLYMERASE-BINDING TRANSCRIPTION FACTOR DKSA-RELATED"/>
    <property type="match status" value="1"/>
</dbReference>
<protein>
    <submittedName>
        <fullName evidence="2">TraR/DksA family transcriptional regulator</fullName>
    </submittedName>
</protein>
<comment type="caution">
    <text evidence="2">The sequence shown here is derived from an EMBL/GenBank/DDBJ whole genome shotgun (WGS) entry which is preliminary data.</text>
</comment>
<evidence type="ECO:0000313" key="3">
    <source>
        <dbReference type="Proteomes" id="UP000247978"/>
    </source>
</evidence>
<dbReference type="RefSeq" id="WP_110395790.1">
    <property type="nucleotide sequence ID" value="NZ_JADIJL010000004.1"/>
</dbReference>
<sequence>MLTTKRINEFKSLLLARQGQIISQVQDRFGLISSQKDAVGELSSYDNHPGDMGTEIYERGKDIALNEHAERELEAINEALHAIDEGTYGICRVCSMDIPYERLLAVPTADTCVRHSEDDNDTFKRNRPVEEEVYSPNINPDEVTDETQVGYDAEDAWQEVSQYGTSETPSDLYGDRDNYNEMYPNSNELVGSVEEIEGYITADLEGNYDGVLPQKK</sequence>
<dbReference type="InterPro" id="IPR037187">
    <property type="entry name" value="DnaK_N"/>
</dbReference>
<dbReference type="AlphaFoldDB" id="A0A2V3VZ88"/>
<evidence type="ECO:0000256" key="1">
    <source>
        <dbReference type="PROSITE-ProRule" id="PRU00510"/>
    </source>
</evidence>
<dbReference type="PROSITE" id="PS51128">
    <property type="entry name" value="ZF_DKSA_2"/>
    <property type="match status" value="1"/>
</dbReference>
<name>A0A2V3VZ88_9BACI</name>
<gene>
    <name evidence="2" type="ORF">DFR56_10824</name>
</gene>
<keyword evidence="3" id="KW-1185">Reference proteome</keyword>
<evidence type="ECO:0000313" key="2">
    <source>
        <dbReference type="EMBL" id="PXW86211.1"/>
    </source>
</evidence>
<feature type="zinc finger region" description="dksA C4-type" evidence="1">
    <location>
        <begin position="91"/>
        <end position="115"/>
    </location>
</feature>
<organism evidence="2 3">
    <name type="scientific">Pseudogracilibacillus auburnensis</name>
    <dbReference type="NCBI Taxonomy" id="1494959"/>
    <lineage>
        <taxon>Bacteria</taxon>
        <taxon>Bacillati</taxon>
        <taxon>Bacillota</taxon>
        <taxon>Bacilli</taxon>
        <taxon>Bacillales</taxon>
        <taxon>Bacillaceae</taxon>
        <taxon>Pseudogracilibacillus</taxon>
    </lineage>
</organism>
<reference evidence="2 3" key="1">
    <citation type="submission" date="2018-05" db="EMBL/GenBank/DDBJ databases">
        <title>Genomic Encyclopedia of Type Strains, Phase IV (KMG-IV): sequencing the most valuable type-strain genomes for metagenomic binning, comparative biology and taxonomic classification.</title>
        <authorList>
            <person name="Goeker M."/>
        </authorList>
    </citation>
    <scope>NUCLEOTIDE SEQUENCE [LARGE SCALE GENOMIC DNA]</scope>
    <source>
        <strain evidence="2 3">DSM 28556</strain>
    </source>
</reference>
<dbReference type="OrthoDB" id="9811543at2"/>
<dbReference type="EMBL" id="QJJQ01000008">
    <property type="protein sequence ID" value="PXW86211.1"/>
    <property type="molecule type" value="Genomic_DNA"/>
</dbReference>